<sequence>MTDLTTEAAANAGVRTVPADQRAEVVAARYPAHDGAARLYGDSISQDADVLYRRLRAEYGAVAPVLLEGDIPAWLVLGYREAHFVAGRSDLYDRDSARWNAWDLVPPDWPMRTAVGKGDSITWVTGAEHTRRSDAIHDVLAAVDLFEIRDRCERVADELIDTFADRGQAELMYMYAHLIPVQVMANTFGIPAEETAGLVRDLVTLFDHGAGALAAYGRLMGLMTRLIEQRRQGEGFDTISRLLRHRAAYTDDEALQDLFAVIASAQQPVAYWIGNTLRLLLADTRFATSLAGGRRSVGQAMSEVLWEDPPVANFTGRWAVRTGQLGSQRIQAGDMLVLSVAAANNDPEVRPDSAAGPGGNQAYLTFGHGEHRCPFPAQELAEVVAQTAVEVLLDRLPDLTLAVPAEDLVWNPAIWVRGLATLPVTFTPA</sequence>
<dbReference type="PANTHER" id="PTHR46696">
    <property type="entry name" value="P450, PUTATIVE (EUROFUNG)-RELATED"/>
    <property type="match status" value="1"/>
</dbReference>
<dbReference type="InParanoid" id="E3IWT3"/>
<accession>E3IWT3</accession>
<gene>
    <name evidence="2" type="ordered locus">FraEuI1c_4564</name>
</gene>
<comment type="similarity">
    <text evidence="1">Belongs to the cytochrome P450 family.</text>
</comment>
<dbReference type="Proteomes" id="UP000002484">
    <property type="component" value="Chromosome"/>
</dbReference>
<keyword evidence="3" id="KW-1185">Reference proteome</keyword>
<evidence type="ECO:0000313" key="2">
    <source>
        <dbReference type="EMBL" id="ADP82557.1"/>
    </source>
</evidence>
<dbReference type="GO" id="GO:0020037">
    <property type="term" value="F:heme binding"/>
    <property type="evidence" value="ECO:0007669"/>
    <property type="project" value="InterPro"/>
</dbReference>
<name>E3IWT3_PSEI1</name>
<proteinExistence type="inferred from homology"/>
<dbReference type="GO" id="GO:0005506">
    <property type="term" value="F:iron ion binding"/>
    <property type="evidence" value="ECO:0007669"/>
    <property type="project" value="InterPro"/>
</dbReference>
<dbReference type="STRING" id="298654.FraEuI1c_4564"/>
<dbReference type="CDD" id="cd20623">
    <property type="entry name" value="CYP_unk"/>
    <property type="match status" value="1"/>
</dbReference>
<evidence type="ECO:0000313" key="3">
    <source>
        <dbReference type="Proteomes" id="UP000002484"/>
    </source>
</evidence>
<dbReference type="InterPro" id="IPR036396">
    <property type="entry name" value="Cyt_P450_sf"/>
</dbReference>
<dbReference type="PRINTS" id="PR00359">
    <property type="entry name" value="BP450"/>
</dbReference>
<dbReference type="SUPFAM" id="SSF48264">
    <property type="entry name" value="Cytochrome P450"/>
    <property type="match status" value="1"/>
</dbReference>
<dbReference type="RefSeq" id="WP_013425675.1">
    <property type="nucleotide sequence ID" value="NC_014666.1"/>
</dbReference>
<dbReference type="GO" id="GO:0016705">
    <property type="term" value="F:oxidoreductase activity, acting on paired donors, with incorporation or reduction of molecular oxygen"/>
    <property type="evidence" value="ECO:0007669"/>
    <property type="project" value="InterPro"/>
</dbReference>
<dbReference type="PANTHER" id="PTHR46696:SF1">
    <property type="entry name" value="CYTOCHROME P450 YJIB-RELATED"/>
    <property type="match status" value="1"/>
</dbReference>
<dbReference type="Gene3D" id="1.10.630.10">
    <property type="entry name" value="Cytochrome P450"/>
    <property type="match status" value="1"/>
</dbReference>
<dbReference type="KEGG" id="fri:FraEuI1c_4564"/>
<dbReference type="InterPro" id="IPR002397">
    <property type="entry name" value="Cyt_P450_B"/>
</dbReference>
<evidence type="ECO:0000256" key="1">
    <source>
        <dbReference type="ARBA" id="ARBA00010617"/>
    </source>
</evidence>
<reference evidence="2 3" key="1">
    <citation type="submission" date="2010-10" db="EMBL/GenBank/DDBJ databases">
        <title>Complete sequence of Frankia sp. EuI1c.</title>
        <authorList>
            <consortium name="US DOE Joint Genome Institute"/>
            <person name="Lucas S."/>
            <person name="Copeland A."/>
            <person name="Lapidus A."/>
            <person name="Cheng J.-F."/>
            <person name="Bruce D."/>
            <person name="Goodwin L."/>
            <person name="Pitluck S."/>
            <person name="Chertkov O."/>
            <person name="Detter J.C."/>
            <person name="Han C."/>
            <person name="Tapia R."/>
            <person name="Land M."/>
            <person name="Hauser L."/>
            <person name="Jeffries C."/>
            <person name="Kyrpides N."/>
            <person name="Ivanova N."/>
            <person name="Mikhailova N."/>
            <person name="Beauchemin N."/>
            <person name="Sen A."/>
            <person name="Sur S.A."/>
            <person name="Gtari M."/>
            <person name="Wall L."/>
            <person name="Tisa L."/>
            <person name="Woyke T."/>
        </authorList>
    </citation>
    <scope>NUCLEOTIDE SEQUENCE [LARGE SCALE GENOMIC DNA]</scope>
    <source>
        <strain evidence="3">DSM 45817 / CECT 9037 / EuI1c</strain>
    </source>
</reference>
<dbReference type="HOGENOM" id="CLU_033716_1_2_11"/>
<dbReference type="eggNOG" id="COG2124">
    <property type="taxonomic scope" value="Bacteria"/>
</dbReference>
<organism evidence="2 3">
    <name type="scientific">Pseudofrankia inefficax (strain DSM 45817 / CECT 9037 / DDB 130130 / EuI1c)</name>
    <name type="common">Frankia inefficax</name>
    <dbReference type="NCBI Taxonomy" id="298654"/>
    <lineage>
        <taxon>Bacteria</taxon>
        <taxon>Bacillati</taxon>
        <taxon>Actinomycetota</taxon>
        <taxon>Actinomycetes</taxon>
        <taxon>Frankiales</taxon>
        <taxon>Frankiaceae</taxon>
        <taxon>Pseudofrankia</taxon>
    </lineage>
</organism>
<dbReference type="EMBL" id="CP002299">
    <property type="protein sequence ID" value="ADP82557.1"/>
    <property type="molecule type" value="Genomic_DNA"/>
</dbReference>
<dbReference type="GO" id="GO:0004497">
    <property type="term" value="F:monooxygenase activity"/>
    <property type="evidence" value="ECO:0007669"/>
    <property type="project" value="InterPro"/>
</dbReference>
<dbReference type="AlphaFoldDB" id="E3IWT3"/>
<dbReference type="OrthoDB" id="4133219at2"/>
<protein>
    <submittedName>
        <fullName evidence="2">Putative cytochrome P450</fullName>
    </submittedName>
</protein>